<dbReference type="AlphaFoldDB" id="A0A7D5T469"/>
<dbReference type="EMBL" id="CP058910">
    <property type="protein sequence ID" value="QLH76593.1"/>
    <property type="molecule type" value="Genomic_DNA"/>
</dbReference>
<keyword evidence="2" id="KW-0472">Membrane</keyword>
<accession>A0A7D5T469</accession>
<proteinExistence type="predicted"/>
<feature type="transmembrane region" description="Helical" evidence="2">
    <location>
        <begin position="28"/>
        <end position="52"/>
    </location>
</feature>
<evidence type="ECO:0000256" key="2">
    <source>
        <dbReference type="SAM" id="Phobius"/>
    </source>
</evidence>
<feature type="region of interest" description="Disordered" evidence="1">
    <location>
        <begin position="239"/>
        <end position="270"/>
    </location>
</feature>
<organism evidence="3 4">
    <name type="scientific">Halosimplex rubrum</name>
    <dbReference type="NCBI Taxonomy" id="869889"/>
    <lineage>
        <taxon>Archaea</taxon>
        <taxon>Methanobacteriati</taxon>
        <taxon>Methanobacteriota</taxon>
        <taxon>Stenosarchaea group</taxon>
        <taxon>Halobacteria</taxon>
        <taxon>Halobacteriales</taxon>
        <taxon>Haloarculaceae</taxon>
        <taxon>Halosimplex</taxon>
    </lineage>
</organism>
<dbReference type="InterPro" id="IPR040493">
    <property type="entry name" value="DUF5518"/>
</dbReference>
<evidence type="ECO:0000313" key="3">
    <source>
        <dbReference type="EMBL" id="QLH76593.1"/>
    </source>
</evidence>
<keyword evidence="2" id="KW-1133">Transmembrane helix</keyword>
<feature type="transmembrane region" description="Helical" evidence="2">
    <location>
        <begin position="169"/>
        <end position="195"/>
    </location>
</feature>
<evidence type="ECO:0000313" key="4">
    <source>
        <dbReference type="Proteomes" id="UP000509667"/>
    </source>
</evidence>
<name>A0A7D5T469_9EURY</name>
<evidence type="ECO:0000256" key="1">
    <source>
        <dbReference type="SAM" id="MobiDB-lite"/>
    </source>
</evidence>
<keyword evidence="2" id="KW-0812">Transmembrane</keyword>
<feature type="transmembrane region" description="Helical" evidence="2">
    <location>
        <begin position="201"/>
        <end position="230"/>
    </location>
</feature>
<dbReference type="Proteomes" id="UP000509667">
    <property type="component" value="Chromosome"/>
</dbReference>
<dbReference type="GeneID" id="56077079"/>
<reference evidence="3 4" key="1">
    <citation type="submission" date="2020-07" db="EMBL/GenBank/DDBJ databases">
        <title>Halosimplex pelagicum sp. nov. and Halosimplex rubrum sp. nov., isolated from salted brown alga Laminaria, and emended description of the genus Halosimplex.</title>
        <authorList>
            <person name="Cui H."/>
        </authorList>
    </citation>
    <scope>NUCLEOTIDE SEQUENCE [LARGE SCALE GENOMIC DNA]</scope>
    <source>
        <strain evidence="3 4">R27</strain>
    </source>
</reference>
<dbReference type="RefSeq" id="WP_179910529.1">
    <property type="nucleotide sequence ID" value="NZ_CP058910.1"/>
</dbReference>
<protein>
    <submittedName>
        <fullName evidence="3">DUF5518 domain-containing protein</fullName>
    </submittedName>
</protein>
<dbReference type="OrthoDB" id="242326at2157"/>
<gene>
    <name evidence="3" type="ORF">HZS55_04410</name>
</gene>
<dbReference type="KEGG" id="hrr:HZS55_04410"/>
<dbReference type="Pfam" id="PF17647">
    <property type="entry name" value="DUF5518"/>
    <property type="match status" value="1"/>
</dbReference>
<sequence>MASTETTVTERGPASGSTERRARRVVDWAVPILLGLYGLAVSFGGAALAVAADRDVIAELVAEGMIVSEVFTDAALVDVSFATARWSGIGLVVTGLSSWAAALAFVAHRRRERSREAGTGPDPTYTWTDAAAGGVVTAVASFLLPFAPMLGGFAAGYLHRNERTSATRVGALSGLLSVLPLAVAFLFVAAGVAVGTLRVDAVGVALLVVGVVLVSLLFAALFSGGFGALGGYIGGRLRDRDADGPDEFGGEREEGRLGDDRPDRDESTAD</sequence>
<keyword evidence="4" id="KW-1185">Reference proteome</keyword>
<feature type="transmembrane region" description="Helical" evidence="2">
    <location>
        <begin position="86"/>
        <end position="107"/>
    </location>
</feature>